<dbReference type="EMBL" id="CP022355">
    <property type="protein sequence ID" value="ASK78612.1"/>
    <property type="molecule type" value="Genomic_DNA"/>
</dbReference>
<dbReference type="GO" id="GO:0005737">
    <property type="term" value="C:cytoplasm"/>
    <property type="evidence" value="ECO:0007669"/>
    <property type="project" value="UniProtKB-SubCell"/>
</dbReference>
<dbReference type="InterPro" id="IPR000192">
    <property type="entry name" value="Aminotrans_V_dom"/>
</dbReference>
<dbReference type="OrthoDB" id="9809412at2"/>
<comment type="cofactor">
    <cofactor evidence="12">
        <name>pyridoxal 5'-phosphate</name>
        <dbReference type="ChEBI" id="CHEBI:597326"/>
    </cofactor>
    <text evidence="12">Binds 1 pyridoxal phosphate per subunit.</text>
</comment>
<dbReference type="Gene3D" id="3.40.640.10">
    <property type="entry name" value="Type I PLP-dependent aspartate aminotransferase-like (Major domain)"/>
    <property type="match status" value="1"/>
</dbReference>
<keyword evidence="5 12" id="KW-0028">Amino-acid biosynthesis</keyword>
<keyword evidence="15" id="KW-1185">Reference proteome</keyword>
<keyword evidence="9 12" id="KW-0718">Serine biosynthesis</keyword>
<evidence type="ECO:0000256" key="4">
    <source>
        <dbReference type="ARBA" id="ARBA00022576"/>
    </source>
</evidence>
<dbReference type="InterPro" id="IPR015422">
    <property type="entry name" value="PyrdxlP-dep_Trfase_small"/>
</dbReference>
<feature type="binding site" evidence="12">
    <location>
        <begin position="237"/>
        <end position="238"/>
    </location>
    <ligand>
        <name>pyridoxal 5'-phosphate</name>
        <dbReference type="ChEBI" id="CHEBI:597326"/>
    </ligand>
</feature>
<accession>A0A220VEL0</accession>
<evidence type="ECO:0000256" key="9">
    <source>
        <dbReference type="ARBA" id="ARBA00023299"/>
    </source>
</evidence>
<feature type="binding site" evidence="12">
    <location>
        <position position="42"/>
    </location>
    <ligand>
        <name>L-glutamate</name>
        <dbReference type="ChEBI" id="CHEBI:29985"/>
    </ligand>
</feature>
<keyword evidence="4 12" id="KW-0032">Aminotransferase</keyword>
<comment type="subunit">
    <text evidence="12">Homodimer.</text>
</comment>
<dbReference type="GO" id="GO:0004648">
    <property type="term" value="F:O-phospho-L-serine:2-oxoglutarate aminotransferase activity"/>
    <property type="evidence" value="ECO:0007669"/>
    <property type="project" value="UniProtKB-UniRule"/>
</dbReference>
<dbReference type="PANTHER" id="PTHR43247:SF1">
    <property type="entry name" value="PHOSPHOSERINE AMINOTRANSFERASE"/>
    <property type="match status" value="1"/>
</dbReference>
<evidence type="ECO:0000256" key="6">
    <source>
        <dbReference type="ARBA" id="ARBA00022679"/>
    </source>
</evidence>
<evidence type="ECO:0000256" key="8">
    <source>
        <dbReference type="ARBA" id="ARBA00023096"/>
    </source>
</evidence>
<name>A0A220VEL0_9GAMM</name>
<feature type="domain" description="Aminotransferase class V" evidence="13">
    <location>
        <begin position="5"/>
        <end position="349"/>
    </location>
</feature>
<comment type="catalytic activity">
    <reaction evidence="11 12">
        <text>O-phospho-L-serine + 2-oxoglutarate = 3-phosphooxypyruvate + L-glutamate</text>
        <dbReference type="Rhea" id="RHEA:14329"/>
        <dbReference type="ChEBI" id="CHEBI:16810"/>
        <dbReference type="ChEBI" id="CHEBI:18110"/>
        <dbReference type="ChEBI" id="CHEBI:29985"/>
        <dbReference type="ChEBI" id="CHEBI:57524"/>
        <dbReference type="EC" id="2.6.1.52"/>
    </reaction>
</comment>
<feature type="binding site" evidence="12">
    <location>
        <position position="195"/>
    </location>
    <ligand>
        <name>pyridoxal 5'-phosphate</name>
        <dbReference type="ChEBI" id="CHEBI:597326"/>
    </ligand>
</feature>
<comment type="subcellular location">
    <subcellularLocation>
        <location evidence="12">Cytoplasm</location>
    </subcellularLocation>
</comment>
<keyword evidence="12" id="KW-0963">Cytoplasm</keyword>
<comment type="pathway">
    <text evidence="2 12">Amino-acid biosynthesis; L-serine biosynthesis; L-serine from 3-phospho-D-glycerate: step 2/3.</text>
</comment>
<dbReference type="InterPro" id="IPR022278">
    <property type="entry name" value="Pser_aminoTfrase"/>
</dbReference>
<evidence type="ECO:0000256" key="1">
    <source>
        <dbReference type="ARBA" id="ARBA00004915"/>
    </source>
</evidence>
<dbReference type="FunFam" id="3.90.1150.10:FF:000006">
    <property type="entry name" value="Phosphoserine aminotransferase"/>
    <property type="match status" value="1"/>
</dbReference>
<dbReference type="SUPFAM" id="SSF53383">
    <property type="entry name" value="PLP-dependent transferases"/>
    <property type="match status" value="1"/>
</dbReference>
<dbReference type="GO" id="GO:0006564">
    <property type="term" value="P:L-serine biosynthetic process"/>
    <property type="evidence" value="ECO:0007669"/>
    <property type="project" value="UniProtKB-UniRule"/>
</dbReference>
<dbReference type="InterPro" id="IPR015421">
    <property type="entry name" value="PyrdxlP-dep_Trfase_major"/>
</dbReference>
<dbReference type="RefSeq" id="WP_089073520.1">
    <property type="nucleotide sequence ID" value="NZ_CBCSAM010000001.1"/>
</dbReference>
<dbReference type="NCBIfam" id="NF003764">
    <property type="entry name" value="PRK05355.1"/>
    <property type="match status" value="1"/>
</dbReference>
<evidence type="ECO:0000259" key="13">
    <source>
        <dbReference type="Pfam" id="PF00266"/>
    </source>
</evidence>
<dbReference type="Proteomes" id="UP000242175">
    <property type="component" value="Chromosome large"/>
</dbReference>
<evidence type="ECO:0000256" key="3">
    <source>
        <dbReference type="ARBA" id="ARBA00006904"/>
    </source>
</evidence>
<reference evidence="14 15" key="1">
    <citation type="journal article" date="2016" name="Int. J. Syst. Evol. Microbiol.">
        <title>Paraphotobacterium marinum gen. nov., sp. nov., a member of the family Vibrionaceae, isolated from surface seawater.</title>
        <authorList>
            <person name="Huang Z."/>
            <person name="Dong C."/>
            <person name="Shao Z."/>
        </authorList>
    </citation>
    <scope>NUCLEOTIDE SEQUENCE [LARGE SCALE GENOMIC DNA]</scope>
    <source>
        <strain evidence="14 15">NSCS20N07D</strain>
    </source>
</reference>
<proteinExistence type="inferred from homology"/>
<keyword evidence="6 12" id="KW-0808">Transferase</keyword>
<evidence type="ECO:0000256" key="7">
    <source>
        <dbReference type="ARBA" id="ARBA00022898"/>
    </source>
</evidence>
<comment type="catalytic activity">
    <reaction evidence="10 12">
        <text>4-(phosphooxy)-L-threonine + 2-oxoglutarate = (R)-3-hydroxy-2-oxo-4-phosphooxybutanoate + L-glutamate</text>
        <dbReference type="Rhea" id="RHEA:16573"/>
        <dbReference type="ChEBI" id="CHEBI:16810"/>
        <dbReference type="ChEBI" id="CHEBI:29985"/>
        <dbReference type="ChEBI" id="CHEBI:58452"/>
        <dbReference type="ChEBI" id="CHEBI:58538"/>
        <dbReference type="EC" id="2.6.1.52"/>
    </reaction>
</comment>
<dbReference type="PANTHER" id="PTHR43247">
    <property type="entry name" value="PHOSPHOSERINE AMINOTRANSFERASE"/>
    <property type="match status" value="1"/>
</dbReference>
<dbReference type="UniPathway" id="UPA00135">
    <property type="reaction ID" value="UER00197"/>
</dbReference>
<evidence type="ECO:0000256" key="5">
    <source>
        <dbReference type="ARBA" id="ARBA00022605"/>
    </source>
</evidence>
<feature type="binding site" evidence="12">
    <location>
        <position position="153"/>
    </location>
    <ligand>
        <name>pyridoxal 5'-phosphate</name>
        <dbReference type="ChEBI" id="CHEBI:597326"/>
    </ligand>
</feature>
<evidence type="ECO:0000256" key="12">
    <source>
        <dbReference type="HAMAP-Rule" id="MF_00160"/>
    </source>
</evidence>
<dbReference type="HAMAP" id="MF_00160">
    <property type="entry name" value="SerC_aminotrans_5"/>
    <property type="match status" value="1"/>
</dbReference>
<feature type="binding site" evidence="12">
    <location>
        <position position="102"/>
    </location>
    <ligand>
        <name>pyridoxal 5'-phosphate</name>
        <dbReference type="ChEBI" id="CHEBI:597326"/>
    </ligand>
</feature>
<comment type="function">
    <text evidence="12">Catalyzes the reversible conversion of 3-phosphohydroxypyruvate to phosphoserine and of 3-hydroxy-2-oxo-4-phosphonooxybutanoate to phosphohydroxythreonine.</text>
</comment>
<dbReference type="InterPro" id="IPR015424">
    <property type="entry name" value="PyrdxlP-dep_Trfase"/>
</dbReference>
<feature type="modified residue" description="N6-(pyridoxal phosphate)lysine" evidence="12">
    <location>
        <position position="196"/>
    </location>
</feature>
<feature type="binding site" evidence="12">
    <location>
        <begin position="76"/>
        <end position="77"/>
    </location>
    <ligand>
        <name>pyridoxal 5'-phosphate</name>
        <dbReference type="ChEBI" id="CHEBI:597326"/>
    </ligand>
</feature>
<keyword evidence="8 12" id="KW-0664">Pyridoxine biosynthesis</keyword>
<dbReference type="GO" id="GO:0008615">
    <property type="term" value="P:pyridoxine biosynthetic process"/>
    <property type="evidence" value="ECO:0007669"/>
    <property type="project" value="UniProtKB-UniRule"/>
</dbReference>
<gene>
    <name evidence="12" type="primary">serC</name>
    <name evidence="14" type="ORF">CF386_06140</name>
</gene>
<dbReference type="GO" id="GO:0030170">
    <property type="term" value="F:pyridoxal phosphate binding"/>
    <property type="evidence" value="ECO:0007669"/>
    <property type="project" value="UniProtKB-UniRule"/>
</dbReference>
<evidence type="ECO:0000256" key="10">
    <source>
        <dbReference type="ARBA" id="ARBA00047630"/>
    </source>
</evidence>
<comment type="pathway">
    <text evidence="1 12">Cofactor biosynthesis; pyridoxine 5'-phosphate biosynthesis; pyridoxine 5'-phosphate from D-erythrose 4-phosphate: step 3/5.</text>
</comment>
<feature type="binding site" evidence="12">
    <location>
        <position position="172"/>
    </location>
    <ligand>
        <name>pyridoxal 5'-phosphate</name>
        <dbReference type="ChEBI" id="CHEBI:597326"/>
    </ligand>
</feature>
<dbReference type="PIRSF" id="PIRSF000525">
    <property type="entry name" value="SerC"/>
    <property type="match status" value="1"/>
</dbReference>
<dbReference type="EC" id="2.6.1.52" evidence="12"/>
<dbReference type="Pfam" id="PF00266">
    <property type="entry name" value="Aminotran_5"/>
    <property type="match status" value="1"/>
</dbReference>
<dbReference type="AlphaFoldDB" id="A0A220VEL0"/>
<dbReference type="FunFam" id="3.40.640.10:FF:000010">
    <property type="entry name" value="Phosphoserine aminotransferase"/>
    <property type="match status" value="1"/>
</dbReference>
<dbReference type="Gene3D" id="3.90.1150.10">
    <property type="entry name" value="Aspartate Aminotransferase, domain 1"/>
    <property type="match status" value="1"/>
</dbReference>
<protein>
    <recommendedName>
        <fullName evidence="12">Phosphoserine aminotransferase</fullName>
        <ecNumber evidence="12">2.6.1.52</ecNumber>
    </recommendedName>
    <alternativeName>
        <fullName evidence="12">Phosphohydroxythreonine aminotransferase</fullName>
        <shortName evidence="12">PSAT</shortName>
    </alternativeName>
</protein>
<comment type="caution">
    <text evidence="12">Lacks conserved residue(s) required for the propagation of feature annotation.</text>
</comment>
<dbReference type="UniPathway" id="UPA00244">
    <property type="reaction ID" value="UER00311"/>
</dbReference>
<comment type="similarity">
    <text evidence="3 12">Belongs to the class-V pyridoxal-phosphate-dependent aminotransferase family. SerC subfamily.</text>
</comment>
<evidence type="ECO:0000256" key="11">
    <source>
        <dbReference type="ARBA" id="ARBA00049007"/>
    </source>
</evidence>
<dbReference type="KEGG" id="pmai:CF386_06140"/>
<sequence length="361" mass="41142">MMKNYNFSAGPAMIPDEVKVRMQNDLSGWKVPGISVAEISHRSSSYIDLLDDTKERFKSLLDIPNDYEVLFCHGGARAQFSAVPLNLVSENDKPQYLNGGYWAQSAYDEARLFCNAKLTSIEQYHNKVYSLKPCDEWDIDIDAPYIHFCSNETLNGIEITQLPEQNFPFIADMTSNILSRPINVNKFSMIYAGTQKNLGIPGLSVIILKKSIINSDNERVPSVLNYKKLLDSNSLYNTPSTYAIYVTNLILKWISSRGGLMKIFHENQKKADYLYSYLDNSPYYSNNVDPKYRSLMNVSFNIEGNNFLDEKFIEAAEKNGLHYLKGHRAIGGMRASIYNAMPFEAIEKLVNFLDLFTKNIK</sequence>
<organism evidence="14 15">
    <name type="scientific">Paraphotobacterium marinum</name>
    <dbReference type="NCBI Taxonomy" id="1755811"/>
    <lineage>
        <taxon>Bacteria</taxon>
        <taxon>Pseudomonadati</taxon>
        <taxon>Pseudomonadota</taxon>
        <taxon>Gammaproteobacteria</taxon>
        <taxon>Vibrionales</taxon>
        <taxon>Vibrionaceae</taxon>
        <taxon>Paraphotobacterium</taxon>
    </lineage>
</organism>
<evidence type="ECO:0000313" key="14">
    <source>
        <dbReference type="EMBL" id="ASK78612.1"/>
    </source>
</evidence>
<evidence type="ECO:0000313" key="15">
    <source>
        <dbReference type="Proteomes" id="UP000242175"/>
    </source>
</evidence>
<keyword evidence="7 12" id="KW-0663">Pyridoxal phosphate</keyword>
<evidence type="ECO:0000256" key="2">
    <source>
        <dbReference type="ARBA" id="ARBA00005099"/>
    </source>
</evidence>